<proteinExistence type="predicted"/>
<dbReference type="PANTHER" id="PTHR38430">
    <property type="entry name" value="PROTEIN-ARGININE KINASE ACTIVATOR PROTEIN"/>
    <property type="match status" value="1"/>
</dbReference>
<evidence type="ECO:0000313" key="3">
    <source>
        <dbReference type="EMBL" id="ANH78506.1"/>
    </source>
</evidence>
<dbReference type="GO" id="GO:0005507">
    <property type="term" value="F:copper ion binding"/>
    <property type="evidence" value="ECO:0007669"/>
    <property type="project" value="TreeGrafter"/>
</dbReference>
<sequence length="176" mass="19896">MEFFMTTPSHPLCYHCQQPALICYTEVDKDKVLRSYICATCSCPSHYYSHTSAVLCQEGRSSLTLECGNCKTVWHAQSDTEQLLGCHQCYINFKNQLITQLKKDKALSSCIVEKNHGTLHVGRSPDGVATMNPLLKLIALNEALQDTLEREDYEQAAVIRDQINHLKMQNPDESSK</sequence>
<dbReference type="Proteomes" id="UP000078162">
    <property type="component" value="Chromosome"/>
</dbReference>
<dbReference type="InterPro" id="IPR036876">
    <property type="entry name" value="UVR_dom_sf"/>
</dbReference>
<dbReference type="KEGG" id="csaz:Cs308_0335"/>
<dbReference type="GO" id="GO:0008270">
    <property type="term" value="F:zinc ion binding"/>
    <property type="evidence" value="ECO:0007669"/>
    <property type="project" value="TreeGrafter"/>
</dbReference>
<reference evidence="4" key="1">
    <citation type="submission" date="2016-03" db="EMBL/GenBank/DDBJ databases">
        <title>Culture-independent genomics supports pathogen discovery for uncultivable bacteria within the genus Chlamydia.</title>
        <authorList>
            <person name="Taylor-Brown A."/>
            <person name="Bachmann N.L."/>
            <person name="Borel N."/>
            <person name="Polkinghorne A."/>
        </authorList>
    </citation>
    <scope>NUCLEOTIDE SEQUENCE [LARGE SCALE GENOMIC DNA]</scope>
    <source>
        <strain evidence="4">2742-308</strain>
    </source>
</reference>
<name>A0A1A9HX60_9CHLA</name>
<dbReference type="InterPro" id="IPR001943">
    <property type="entry name" value="UVR_dom"/>
</dbReference>
<evidence type="ECO:0000256" key="1">
    <source>
        <dbReference type="ARBA" id="ARBA00023236"/>
    </source>
</evidence>
<dbReference type="Pfam" id="PF02151">
    <property type="entry name" value="UVR"/>
    <property type="match status" value="1"/>
</dbReference>
<dbReference type="GO" id="GO:1990169">
    <property type="term" value="P:stress response to copper ion"/>
    <property type="evidence" value="ECO:0007669"/>
    <property type="project" value="TreeGrafter"/>
</dbReference>
<keyword evidence="1" id="KW-0227">DNA damage</keyword>
<evidence type="ECO:0000259" key="2">
    <source>
        <dbReference type="Pfam" id="PF02151"/>
    </source>
</evidence>
<dbReference type="EMBL" id="CP014639">
    <property type="protein sequence ID" value="ANH78506.1"/>
    <property type="molecule type" value="Genomic_DNA"/>
</dbReference>
<dbReference type="PANTHER" id="PTHR38430:SF1">
    <property type="entry name" value="PROTEIN-ARGININE KINASE ACTIVATOR PROTEIN"/>
    <property type="match status" value="1"/>
</dbReference>
<dbReference type="GO" id="GO:0009432">
    <property type="term" value="P:SOS response"/>
    <property type="evidence" value="ECO:0007669"/>
    <property type="project" value="UniProtKB-KW"/>
</dbReference>
<dbReference type="GO" id="GO:1990170">
    <property type="term" value="P:stress response to cadmium ion"/>
    <property type="evidence" value="ECO:0007669"/>
    <property type="project" value="TreeGrafter"/>
</dbReference>
<dbReference type="InterPro" id="IPR025542">
    <property type="entry name" value="YacH"/>
</dbReference>
<keyword evidence="1" id="KW-0742">SOS response</keyword>
<accession>A0A1A9HX60</accession>
<dbReference type="GO" id="GO:0046870">
    <property type="term" value="F:cadmium ion binding"/>
    <property type="evidence" value="ECO:0007669"/>
    <property type="project" value="TreeGrafter"/>
</dbReference>
<keyword evidence="4" id="KW-1185">Reference proteome</keyword>
<feature type="domain" description="UVR" evidence="2">
    <location>
        <begin position="137"/>
        <end position="167"/>
    </location>
</feature>
<evidence type="ECO:0000313" key="4">
    <source>
        <dbReference type="Proteomes" id="UP000078162"/>
    </source>
</evidence>
<dbReference type="AlphaFoldDB" id="A0A1A9HX60"/>
<dbReference type="STRING" id="1806891.Cs308_0335"/>
<protein>
    <recommendedName>
        <fullName evidence="2">UVR domain-containing protein</fullName>
    </recommendedName>
</protein>
<organism evidence="3 4">
    <name type="scientific">Candidatus Chlamydia sanziniae</name>
    <dbReference type="NCBI Taxonomy" id="1806891"/>
    <lineage>
        <taxon>Bacteria</taxon>
        <taxon>Pseudomonadati</taxon>
        <taxon>Chlamydiota</taxon>
        <taxon>Chlamydiia</taxon>
        <taxon>Chlamydiales</taxon>
        <taxon>Chlamydiaceae</taxon>
        <taxon>Chlamydia/Chlamydophila group</taxon>
        <taxon>Chlamydia</taxon>
    </lineage>
</organism>
<dbReference type="PATRIC" id="fig|1806891.3.peg.325"/>
<gene>
    <name evidence="3" type="ORF">Cs308_0335</name>
</gene>
<dbReference type="GO" id="GO:0050897">
    <property type="term" value="F:cobalt ion binding"/>
    <property type="evidence" value="ECO:0007669"/>
    <property type="project" value="TreeGrafter"/>
</dbReference>
<dbReference type="SUPFAM" id="SSF46600">
    <property type="entry name" value="C-terminal UvrC-binding domain of UvrB"/>
    <property type="match status" value="1"/>
</dbReference>